<dbReference type="InterPro" id="IPR009794">
    <property type="entry name" value="ASRT"/>
</dbReference>
<dbReference type="Proteomes" id="UP000027821">
    <property type="component" value="Unassembled WGS sequence"/>
</dbReference>
<dbReference type="InterPro" id="IPR036698">
    <property type="entry name" value="TM1070-like_sf"/>
</dbReference>
<dbReference type="Pfam" id="PF07100">
    <property type="entry name" value="ASRT"/>
    <property type="match status" value="1"/>
</dbReference>
<dbReference type="SUPFAM" id="SSF89232">
    <property type="entry name" value="Hypothetical protein TM1070"/>
    <property type="match status" value="1"/>
</dbReference>
<evidence type="ECO:0000313" key="1">
    <source>
        <dbReference type="EMBL" id="KEO75365.1"/>
    </source>
</evidence>
<reference evidence="1 2" key="1">
    <citation type="submission" date="2014-04" db="EMBL/GenBank/DDBJ databases">
        <title>Characterization and application of a salt tolerant electro-active bacterium.</title>
        <authorList>
            <person name="Yang L."/>
            <person name="Wei S."/>
            <person name="Tay Q.X.M."/>
        </authorList>
    </citation>
    <scope>NUCLEOTIDE SEQUENCE [LARGE SCALE GENOMIC DNA]</scope>
    <source>
        <strain evidence="1 2">LY1</strain>
    </source>
</reference>
<proteinExistence type="predicted"/>
<evidence type="ECO:0008006" key="3">
    <source>
        <dbReference type="Google" id="ProtNLM"/>
    </source>
</evidence>
<evidence type="ECO:0000313" key="2">
    <source>
        <dbReference type="Proteomes" id="UP000027821"/>
    </source>
</evidence>
<dbReference type="OrthoDB" id="512504at2"/>
<dbReference type="eggNOG" id="COG4288">
    <property type="taxonomic scope" value="Bacteria"/>
</dbReference>
<gene>
    <name evidence="1" type="ORF">EL17_02165</name>
</gene>
<dbReference type="PIRSF" id="PIRSF008711">
    <property type="entry name" value="UCP008711"/>
    <property type="match status" value="1"/>
</dbReference>
<dbReference type="STRING" id="1048983.EL17_02165"/>
<dbReference type="EMBL" id="JMIH01000013">
    <property type="protein sequence ID" value="KEO75365.1"/>
    <property type="molecule type" value="Genomic_DNA"/>
</dbReference>
<keyword evidence="2" id="KW-1185">Reference proteome</keyword>
<dbReference type="AlphaFoldDB" id="A0A074L4E7"/>
<sequence length="120" mass="13577">MIGKKVWAIAEGYIPSGSTGPKPDFESHDTLCVLNTSDQTANLEVTIYFEDKDPVGPYKMSVPPQRTKHFRFNEFKDPEEVPRDTDYASKIVSDIPVVIQYTRLDSRQAENAIFTTIAYS</sequence>
<comment type="caution">
    <text evidence="1">The sequence shown here is derived from an EMBL/GenBank/DDBJ whole genome shotgun (WGS) entry which is preliminary data.</text>
</comment>
<name>A0A074L4E7_9BACT</name>
<accession>A0A074L4E7</accession>
<organism evidence="1 2">
    <name type="scientific">Anditalea andensis</name>
    <dbReference type="NCBI Taxonomy" id="1048983"/>
    <lineage>
        <taxon>Bacteria</taxon>
        <taxon>Pseudomonadati</taxon>
        <taxon>Bacteroidota</taxon>
        <taxon>Cytophagia</taxon>
        <taxon>Cytophagales</taxon>
        <taxon>Cytophagaceae</taxon>
        <taxon>Anditalea</taxon>
    </lineage>
</organism>
<protein>
    <recommendedName>
        <fullName evidence="3">Sensory rhodopsin transducer</fullName>
    </recommendedName>
</protein>
<dbReference type="Gene3D" id="2.60.290.11">
    <property type="entry name" value="TM1070-like"/>
    <property type="match status" value="1"/>
</dbReference>